<evidence type="ECO:0000313" key="2">
    <source>
        <dbReference type="EMBL" id="GAA3645299.1"/>
    </source>
</evidence>
<accession>A0ABP7B1R6</accession>
<sequence length="98" mass="10844">MSTSIPEPGQLLRQATDKEMLAATLIRYAKALEEVFTGSLANPQAVETFWKGPAAGRFNIQAAQLRREIELLQESCTSTADRLRNQAVLLRKEAAQLT</sequence>
<dbReference type="Proteomes" id="UP001500902">
    <property type="component" value="Unassembled WGS sequence"/>
</dbReference>
<evidence type="ECO:0008006" key="4">
    <source>
        <dbReference type="Google" id="ProtNLM"/>
    </source>
</evidence>
<feature type="coiled-coil region" evidence="1">
    <location>
        <begin position="55"/>
        <end position="82"/>
    </location>
</feature>
<keyword evidence="3" id="KW-1185">Reference proteome</keyword>
<dbReference type="RefSeq" id="WP_344872452.1">
    <property type="nucleotide sequence ID" value="NZ_BAAAZP010000008.1"/>
</dbReference>
<proteinExistence type="predicted"/>
<name>A0ABP7B1R6_9ACTN</name>
<dbReference type="EMBL" id="BAAAZP010000008">
    <property type="protein sequence ID" value="GAA3645299.1"/>
    <property type="molecule type" value="Genomic_DNA"/>
</dbReference>
<reference evidence="3" key="1">
    <citation type="journal article" date="2019" name="Int. J. Syst. Evol. Microbiol.">
        <title>The Global Catalogue of Microorganisms (GCM) 10K type strain sequencing project: providing services to taxonomists for standard genome sequencing and annotation.</title>
        <authorList>
            <consortium name="The Broad Institute Genomics Platform"/>
            <consortium name="The Broad Institute Genome Sequencing Center for Infectious Disease"/>
            <person name="Wu L."/>
            <person name="Ma J."/>
        </authorList>
    </citation>
    <scope>NUCLEOTIDE SEQUENCE [LARGE SCALE GENOMIC DNA]</scope>
    <source>
        <strain evidence="3">JCM 16904</strain>
    </source>
</reference>
<keyword evidence="1" id="KW-0175">Coiled coil</keyword>
<evidence type="ECO:0000313" key="3">
    <source>
        <dbReference type="Proteomes" id="UP001500902"/>
    </source>
</evidence>
<evidence type="ECO:0000256" key="1">
    <source>
        <dbReference type="SAM" id="Coils"/>
    </source>
</evidence>
<organism evidence="2 3">
    <name type="scientific">Nonomuraea antimicrobica</name>
    <dbReference type="NCBI Taxonomy" id="561173"/>
    <lineage>
        <taxon>Bacteria</taxon>
        <taxon>Bacillati</taxon>
        <taxon>Actinomycetota</taxon>
        <taxon>Actinomycetes</taxon>
        <taxon>Streptosporangiales</taxon>
        <taxon>Streptosporangiaceae</taxon>
        <taxon>Nonomuraea</taxon>
    </lineage>
</organism>
<gene>
    <name evidence="2" type="ORF">GCM10022224_004850</name>
</gene>
<comment type="caution">
    <text evidence="2">The sequence shown here is derived from an EMBL/GenBank/DDBJ whole genome shotgun (WGS) entry which is preliminary data.</text>
</comment>
<protein>
    <recommendedName>
        <fullName evidence="4">WXG100 family type VII secretion target</fullName>
    </recommendedName>
</protein>